<protein>
    <submittedName>
        <fullName evidence="1">Uncharacterized protein</fullName>
    </submittedName>
</protein>
<name>A0ABR5JHV4_9PSED</name>
<sequence length="62" mass="5757">MTGSAAMTGLVVMAVSDVMTAFAGTVAIAAGMTTAVVACEMAAMVATTAEAGAAMAVAAIGS</sequence>
<proteinExistence type="predicted"/>
<accession>A0ABR5JHV4</accession>
<reference evidence="1 2" key="1">
    <citation type="submission" date="2015-09" db="EMBL/GenBank/DDBJ databases">
        <title>Genome analysis of Pseudomonas syringae pv. porri LMG.</title>
        <authorList>
            <person name="Rombouts S."/>
        </authorList>
    </citation>
    <scope>NUCLEOTIDE SEQUENCE [LARGE SCALE GENOMIC DNA]</scope>
    <source>
        <strain evidence="1 2">LMG 28496</strain>
    </source>
</reference>
<gene>
    <name evidence="1" type="ORF">OX90_24145</name>
</gene>
<evidence type="ECO:0000313" key="1">
    <source>
        <dbReference type="EMBL" id="KOP52445.1"/>
    </source>
</evidence>
<dbReference type="EMBL" id="JUEU01000285">
    <property type="protein sequence ID" value="KOP52445.1"/>
    <property type="molecule type" value="Genomic_DNA"/>
</dbReference>
<dbReference type="Proteomes" id="UP000037201">
    <property type="component" value="Unassembled WGS sequence"/>
</dbReference>
<keyword evidence="2" id="KW-1185">Reference proteome</keyword>
<comment type="caution">
    <text evidence="1">The sequence shown here is derived from an EMBL/GenBank/DDBJ whole genome shotgun (WGS) entry which is preliminary data.</text>
</comment>
<organism evidence="1 2">
    <name type="scientific">Pseudomonas coronafaciens pv. porri</name>
    <dbReference type="NCBI Taxonomy" id="83964"/>
    <lineage>
        <taxon>Bacteria</taxon>
        <taxon>Pseudomonadati</taxon>
        <taxon>Pseudomonadota</taxon>
        <taxon>Gammaproteobacteria</taxon>
        <taxon>Pseudomonadales</taxon>
        <taxon>Pseudomonadaceae</taxon>
        <taxon>Pseudomonas</taxon>
        <taxon>Pseudomonas coronafaciens</taxon>
    </lineage>
</organism>
<evidence type="ECO:0000313" key="2">
    <source>
        <dbReference type="Proteomes" id="UP000037201"/>
    </source>
</evidence>